<dbReference type="PANTHER" id="PTHR13954:SF6">
    <property type="entry name" value="NON-SPECIFIC SERINE_THREONINE PROTEIN KINASE"/>
    <property type="match status" value="1"/>
</dbReference>
<feature type="domain" description="KEN" evidence="21">
    <location>
        <begin position="959"/>
        <end position="1092"/>
    </location>
</feature>
<keyword evidence="10" id="KW-0418">Kinase</keyword>
<sequence>MTELILVSTLDGSIRGVHRYTGTVQWTFHGGSSAPLIKTDSALNNGGEKVEREGKNAKISITPPRKDDLFSEDWEEDWEANNDILKTSGEHHESSSKRTDNDEVIYIVEPKGDGTLYIFSQAEGVKKLPLTIKELIANSPFKAPDGTIYVGSKSTRLIAIDPFTGKLLKRYDPEEADYYISSPKDNFDGAIYLGRNEYKLSIFDGATRKRKWNVTYSEYVPNSYDQGTDLPEYPQDLYVGPDASGGIAGISMKTGEVRWAHSFPSPAFNIFSIFLRSDDSVLVHRQPVPNSPFPGLLGKTMSEMDDFSGGASSAYIGTLNGTFYAMSEENFPLVKLSRLAALYTGVPPSMITREQMQMIGDRPWNQDESDQGVDDDALDSDPPKAIKNRITNFCSLSPDSCSLDEQNPLFQKYMEGRHLIEMPTASKLIDGATKPDNQKRPIPPISDSIVIGENAGFWVDGPGRFWKTYILIAVVSIWLLRHNIRAQLDQRIKMHMRHDMDTRVPELQKYWNKVSAIVHRLWMKYGEQTWLRVKVLYRKHNSGQMSNKQMAELDQLWDKNLIKVETGSAPGARKRRKGTKKMNGTEINGIADADRDGDVVKPSEMGKKLVTFDESISLPESSGENSEIQNISTLAPAPGQPVKINSLSITDEVLGYGSHGTVVYRGYFSGREVAVKRLLLDFYDVAFHEVSLLEVSDDHPNVIRYFCKEQNDRFLYIALELCLGSISDVFEYSTQPSKASLLEGVDPARILFQIMYGINHLHSLKIVHRDIKPQNILIAPARANYKAYKGTYSNNARILISDFGLCKKLEADQSSFYNTTATAAGTIGWRAPELLTQTASETSDDRSLDSHGDNRGNTSQGNSSSNPSSSATFRVTKAIDIFSAGCVFYYILSSGEHPFGDRFSREMNILRGEYSLAKLDSMGEEGYEARDLIERMLSHEPKERPNADSILTHPFFWTPAQRLSFLQDASDRFEIEPRDPPSPLIEDLEYRAEEVIGQDWYKRIDRLLVNDLSKFRKYNGKKIRDLLRAMRNKRHHFQDLPEPLRRSLGEPPDGFLYYFTSRFPKLFLHTYFVISEDPNVRQEPLFRHYFDIPDVY</sequence>
<evidence type="ECO:0000256" key="14">
    <source>
        <dbReference type="ARBA" id="ARBA00022989"/>
    </source>
</evidence>
<reference evidence="22 23" key="1">
    <citation type="journal article" date="2017" name="Mycologia">
        <title>Bifiguratus adelaidae, gen. et sp. nov., a new member of Mucoromycotina in endophytic and soil-dwelling habitats.</title>
        <authorList>
            <person name="Torres-Cruz T.J."/>
            <person name="Billingsley Tobias T.L."/>
            <person name="Almatruk M."/>
            <person name="Hesse C."/>
            <person name="Kuske C.R."/>
            <person name="Desiro A."/>
            <person name="Benucci G.M."/>
            <person name="Bonito G."/>
            <person name="Stajich J.E."/>
            <person name="Dunlap C."/>
            <person name="Arnold A.E."/>
            <person name="Porras-Alfaro A."/>
        </authorList>
    </citation>
    <scope>NUCLEOTIDE SEQUENCE [LARGE SCALE GENOMIC DNA]</scope>
    <source>
        <strain evidence="22 23">AZ0501</strain>
    </source>
</reference>
<evidence type="ECO:0000256" key="11">
    <source>
        <dbReference type="ARBA" id="ARBA00022801"/>
    </source>
</evidence>
<dbReference type="GO" id="GO:0016787">
    <property type="term" value="F:hydrolase activity"/>
    <property type="evidence" value="ECO:0007669"/>
    <property type="project" value="UniProtKB-KW"/>
</dbReference>
<comment type="catalytic activity">
    <reaction evidence="18">
        <text>L-seryl-[protein] + ATP = O-phospho-L-seryl-[protein] + ADP + H(+)</text>
        <dbReference type="Rhea" id="RHEA:17989"/>
        <dbReference type="Rhea" id="RHEA-COMP:9863"/>
        <dbReference type="Rhea" id="RHEA-COMP:11604"/>
        <dbReference type="ChEBI" id="CHEBI:15378"/>
        <dbReference type="ChEBI" id="CHEBI:29999"/>
        <dbReference type="ChEBI" id="CHEBI:30616"/>
        <dbReference type="ChEBI" id="CHEBI:83421"/>
        <dbReference type="ChEBI" id="CHEBI:456216"/>
        <dbReference type="EC" id="2.7.11.1"/>
    </reaction>
    <physiologicalReaction direction="left-to-right" evidence="18">
        <dbReference type="Rhea" id="RHEA:17990"/>
    </physiologicalReaction>
</comment>
<comment type="cofactor">
    <cofactor evidence="1">
        <name>Mg(2+)</name>
        <dbReference type="ChEBI" id="CHEBI:18420"/>
    </cofactor>
</comment>
<dbReference type="Pfam" id="PF00069">
    <property type="entry name" value="Pkinase"/>
    <property type="match status" value="2"/>
</dbReference>
<dbReference type="EMBL" id="MVBO01000008">
    <property type="protein sequence ID" value="OZJ05929.1"/>
    <property type="molecule type" value="Genomic_DNA"/>
</dbReference>
<keyword evidence="23" id="KW-1185">Reference proteome</keyword>
<dbReference type="Gene3D" id="1.20.1440.180">
    <property type="entry name" value="KEN domain"/>
    <property type="match status" value="1"/>
</dbReference>
<feature type="region of interest" description="Disordered" evidence="19">
    <location>
        <begin position="840"/>
        <end position="869"/>
    </location>
</feature>
<dbReference type="InterPro" id="IPR002372">
    <property type="entry name" value="PQQ_rpt_dom"/>
</dbReference>
<keyword evidence="4" id="KW-0723">Serine/threonine-protein kinase</keyword>
<feature type="compositionally biased region" description="Basic and acidic residues" evidence="19">
    <location>
        <begin position="843"/>
        <end position="854"/>
    </location>
</feature>
<dbReference type="GO" id="GO:1990604">
    <property type="term" value="C:IRE1-TRAF2-ASK1 complex"/>
    <property type="evidence" value="ECO:0007669"/>
    <property type="project" value="TreeGrafter"/>
</dbReference>
<dbReference type="InterPro" id="IPR015943">
    <property type="entry name" value="WD40/YVTN_repeat-like_dom_sf"/>
</dbReference>
<dbReference type="GO" id="GO:0005524">
    <property type="term" value="F:ATP binding"/>
    <property type="evidence" value="ECO:0007669"/>
    <property type="project" value="UniProtKB-KW"/>
</dbReference>
<dbReference type="PANTHER" id="PTHR13954">
    <property type="entry name" value="IRE1-RELATED"/>
    <property type="match status" value="1"/>
</dbReference>
<keyword evidence="16" id="KW-0325">Glycoprotein</keyword>
<keyword evidence="9" id="KW-0547">Nucleotide-binding</keyword>
<dbReference type="EC" id="2.7.11.1" evidence="3"/>
<evidence type="ECO:0000256" key="8">
    <source>
        <dbReference type="ARBA" id="ARBA00022729"/>
    </source>
</evidence>
<evidence type="ECO:0000256" key="17">
    <source>
        <dbReference type="ARBA" id="ARBA00048659"/>
    </source>
</evidence>
<evidence type="ECO:0000259" key="20">
    <source>
        <dbReference type="PROSITE" id="PS50011"/>
    </source>
</evidence>
<evidence type="ECO:0000256" key="5">
    <source>
        <dbReference type="ARBA" id="ARBA00022679"/>
    </source>
</evidence>
<organism evidence="22 23">
    <name type="scientific">Bifiguratus adelaidae</name>
    <dbReference type="NCBI Taxonomy" id="1938954"/>
    <lineage>
        <taxon>Eukaryota</taxon>
        <taxon>Fungi</taxon>
        <taxon>Fungi incertae sedis</taxon>
        <taxon>Mucoromycota</taxon>
        <taxon>Mucoromycotina</taxon>
        <taxon>Endogonomycetes</taxon>
        <taxon>Endogonales</taxon>
        <taxon>Endogonales incertae sedis</taxon>
        <taxon>Bifiguratus</taxon>
    </lineage>
</organism>
<evidence type="ECO:0000256" key="19">
    <source>
        <dbReference type="SAM" id="MobiDB-lite"/>
    </source>
</evidence>
<feature type="region of interest" description="Disordered" evidence="19">
    <location>
        <begin position="362"/>
        <end position="381"/>
    </location>
</feature>
<dbReference type="InterPro" id="IPR008271">
    <property type="entry name" value="Ser/Thr_kinase_AS"/>
</dbReference>
<dbReference type="PROSITE" id="PS00108">
    <property type="entry name" value="PROTEIN_KINASE_ST"/>
    <property type="match status" value="1"/>
</dbReference>
<evidence type="ECO:0000256" key="3">
    <source>
        <dbReference type="ARBA" id="ARBA00012513"/>
    </source>
</evidence>
<gene>
    <name evidence="22" type="ORF">BZG36_01204</name>
</gene>
<evidence type="ECO:0000256" key="9">
    <source>
        <dbReference type="ARBA" id="ARBA00022741"/>
    </source>
</evidence>
<dbReference type="GO" id="GO:0004521">
    <property type="term" value="F:RNA endonuclease activity"/>
    <property type="evidence" value="ECO:0007669"/>
    <property type="project" value="InterPro"/>
</dbReference>
<dbReference type="CDD" id="cd13982">
    <property type="entry name" value="STKc_IRE1"/>
    <property type="match status" value="1"/>
</dbReference>
<accession>A0A261Y5P0</accession>
<evidence type="ECO:0000256" key="6">
    <source>
        <dbReference type="ARBA" id="ARBA00022692"/>
    </source>
</evidence>
<keyword evidence="7" id="KW-0479">Metal-binding</keyword>
<dbReference type="SMART" id="SM00580">
    <property type="entry name" value="PUG"/>
    <property type="match status" value="1"/>
</dbReference>
<evidence type="ECO:0000256" key="15">
    <source>
        <dbReference type="ARBA" id="ARBA00023136"/>
    </source>
</evidence>
<dbReference type="InterPro" id="IPR018391">
    <property type="entry name" value="PQQ_b-propeller_rpt"/>
</dbReference>
<dbReference type="Pfam" id="PF13360">
    <property type="entry name" value="PQQ_2"/>
    <property type="match status" value="1"/>
</dbReference>
<evidence type="ECO:0000256" key="7">
    <source>
        <dbReference type="ARBA" id="ARBA00022723"/>
    </source>
</evidence>
<dbReference type="Gene3D" id="1.10.510.10">
    <property type="entry name" value="Transferase(Phosphotransferase) domain 1"/>
    <property type="match status" value="1"/>
</dbReference>
<dbReference type="InterPro" id="IPR011009">
    <property type="entry name" value="Kinase-like_dom_sf"/>
</dbReference>
<feature type="domain" description="Protein kinase" evidence="20">
    <location>
        <begin position="648"/>
        <end position="956"/>
    </location>
</feature>
<keyword evidence="11" id="KW-0378">Hydrolase</keyword>
<keyword evidence="15" id="KW-0472">Membrane</keyword>
<dbReference type="GO" id="GO:0051082">
    <property type="term" value="F:unfolded protein binding"/>
    <property type="evidence" value="ECO:0007669"/>
    <property type="project" value="TreeGrafter"/>
</dbReference>
<dbReference type="CDD" id="cd10422">
    <property type="entry name" value="RNase_Ire1"/>
    <property type="match status" value="1"/>
</dbReference>
<protein>
    <recommendedName>
        <fullName evidence="3">non-specific serine/threonine protein kinase</fullName>
        <ecNumber evidence="3">2.7.11.1</ecNumber>
    </recommendedName>
</protein>
<dbReference type="InterPro" id="IPR000719">
    <property type="entry name" value="Prot_kinase_dom"/>
</dbReference>
<dbReference type="SUPFAM" id="SSF50998">
    <property type="entry name" value="Quinoprotein alcohol dehydrogenase-like"/>
    <property type="match status" value="1"/>
</dbReference>
<dbReference type="Proteomes" id="UP000242875">
    <property type="component" value="Unassembled WGS sequence"/>
</dbReference>
<dbReference type="Gene3D" id="3.30.200.20">
    <property type="entry name" value="Phosphorylase Kinase, domain 1"/>
    <property type="match status" value="1"/>
</dbReference>
<dbReference type="GO" id="GO:0004674">
    <property type="term" value="F:protein serine/threonine kinase activity"/>
    <property type="evidence" value="ECO:0007669"/>
    <property type="project" value="UniProtKB-KW"/>
</dbReference>
<dbReference type="PROSITE" id="PS50011">
    <property type="entry name" value="PROTEIN_KINASE_DOM"/>
    <property type="match status" value="1"/>
</dbReference>
<dbReference type="Pfam" id="PF06479">
    <property type="entry name" value="Ribonuc_2-5A"/>
    <property type="match status" value="1"/>
</dbReference>
<dbReference type="GO" id="GO:0006397">
    <property type="term" value="P:mRNA processing"/>
    <property type="evidence" value="ECO:0007669"/>
    <property type="project" value="InterPro"/>
</dbReference>
<dbReference type="SMART" id="SM00564">
    <property type="entry name" value="PQQ"/>
    <property type="match status" value="3"/>
</dbReference>
<evidence type="ECO:0000256" key="1">
    <source>
        <dbReference type="ARBA" id="ARBA00001946"/>
    </source>
</evidence>
<evidence type="ECO:0000256" key="13">
    <source>
        <dbReference type="ARBA" id="ARBA00022842"/>
    </source>
</evidence>
<evidence type="ECO:0000256" key="10">
    <source>
        <dbReference type="ARBA" id="ARBA00022777"/>
    </source>
</evidence>
<evidence type="ECO:0000256" key="16">
    <source>
        <dbReference type="ARBA" id="ARBA00023180"/>
    </source>
</evidence>
<keyword evidence="12" id="KW-0067">ATP-binding</keyword>
<dbReference type="InterPro" id="IPR011047">
    <property type="entry name" value="Quinoprotein_ADH-like_sf"/>
</dbReference>
<evidence type="ECO:0000256" key="18">
    <source>
        <dbReference type="ARBA" id="ARBA00048977"/>
    </source>
</evidence>
<dbReference type="OrthoDB" id="63989at2759"/>
<dbReference type="GO" id="GO:0046872">
    <property type="term" value="F:metal ion binding"/>
    <property type="evidence" value="ECO:0007669"/>
    <property type="project" value="UniProtKB-KW"/>
</dbReference>
<dbReference type="InterPro" id="IPR045133">
    <property type="entry name" value="IRE1/2-like"/>
</dbReference>
<evidence type="ECO:0000313" key="22">
    <source>
        <dbReference type="EMBL" id="OZJ05929.1"/>
    </source>
</evidence>
<dbReference type="FunFam" id="1.10.510.10:FF:000572">
    <property type="entry name" value="Serine/threonine-protein kinase/endoribonuclease IRE1"/>
    <property type="match status" value="1"/>
</dbReference>
<keyword evidence="13" id="KW-0460">Magnesium</keyword>
<feature type="compositionally biased region" description="Acidic residues" evidence="19">
    <location>
        <begin position="367"/>
        <end position="379"/>
    </location>
</feature>
<comment type="catalytic activity">
    <reaction evidence="17">
        <text>L-threonyl-[protein] + ATP = O-phospho-L-threonyl-[protein] + ADP + H(+)</text>
        <dbReference type="Rhea" id="RHEA:46608"/>
        <dbReference type="Rhea" id="RHEA-COMP:11060"/>
        <dbReference type="Rhea" id="RHEA-COMP:11605"/>
        <dbReference type="ChEBI" id="CHEBI:15378"/>
        <dbReference type="ChEBI" id="CHEBI:30013"/>
        <dbReference type="ChEBI" id="CHEBI:30616"/>
        <dbReference type="ChEBI" id="CHEBI:61977"/>
        <dbReference type="ChEBI" id="CHEBI:456216"/>
        <dbReference type="EC" id="2.7.11.1"/>
    </reaction>
    <physiologicalReaction direction="left-to-right" evidence="17">
        <dbReference type="Rhea" id="RHEA:46609"/>
    </physiologicalReaction>
</comment>
<keyword evidence="8" id="KW-0732">Signal</keyword>
<dbReference type="GO" id="GO:0070059">
    <property type="term" value="P:intrinsic apoptotic signaling pathway in response to endoplasmic reticulum stress"/>
    <property type="evidence" value="ECO:0007669"/>
    <property type="project" value="TreeGrafter"/>
</dbReference>
<dbReference type="InterPro" id="IPR010513">
    <property type="entry name" value="KEN_dom"/>
</dbReference>
<dbReference type="Gene3D" id="2.130.10.10">
    <property type="entry name" value="YVTN repeat-like/Quinoprotein amine dehydrogenase"/>
    <property type="match status" value="1"/>
</dbReference>
<dbReference type="SUPFAM" id="SSF56112">
    <property type="entry name" value="Protein kinase-like (PK-like)"/>
    <property type="match status" value="1"/>
</dbReference>
<keyword evidence="6" id="KW-0812">Transmembrane</keyword>
<dbReference type="PROSITE" id="PS51392">
    <property type="entry name" value="KEN"/>
    <property type="match status" value="1"/>
</dbReference>
<comment type="subcellular location">
    <subcellularLocation>
        <location evidence="2">Membrane</location>
        <topology evidence="2">Single-pass type I membrane protein</topology>
    </subcellularLocation>
</comment>
<dbReference type="InterPro" id="IPR038357">
    <property type="entry name" value="KEN_sf"/>
</dbReference>
<dbReference type="SMART" id="SM00220">
    <property type="entry name" value="S_TKc"/>
    <property type="match status" value="1"/>
</dbReference>
<evidence type="ECO:0000259" key="21">
    <source>
        <dbReference type="PROSITE" id="PS51392"/>
    </source>
</evidence>
<name>A0A261Y5P0_9FUNG</name>
<evidence type="ECO:0000256" key="2">
    <source>
        <dbReference type="ARBA" id="ARBA00004479"/>
    </source>
</evidence>
<comment type="caution">
    <text evidence="22">The sequence shown here is derived from an EMBL/GenBank/DDBJ whole genome shotgun (WGS) entry which is preliminary data.</text>
</comment>
<dbReference type="AlphaFoldDB" id="A0A261Y5P0"/>
<keyword evidence="14" id="KW-1133">Transmembrane helix</keyword>
<dbReference type="GO" id="GO:0036498">
    <property type="term" value="P:IRE1-mediated unfolded protein response"/>
    <property type="evidence" value="ECO:0007669"/>
    <property type="project" value="UniProtKB-ARBA"/>
</dbReference>
<dbReference type="FunFam" id="3.30.200.20:FF:000077">
    <property type="entry name" value="Putative Serine/threonine-protein kinase/endoribonuclease IRE1"/>
    <property type="match status" value="1"/>
</dbReference>
<evidence type="ECO:0000256" key="4">
    <source>
        <dbReference type="ARBA" id="ARBA00022527"/>
    </source>
</evidence>
<feature type="compositionally biased region" description="Low complexity" evidence="19">
    <location>
        <begin position="855"/>
        <end position="869"/>
    </location>
</feature>
<evidence type="ECO:0000256" key="12">
    <source>
        <dbReference type="ARBA" id="ARBA00022840"/>
    </source>
</evidence>
<proteinExistence type="predicted"/>
<evidence type="ECO:0000313" key="23">
    <source>
        <dbReference type="Proteomes" id="UP000242875"/>
    </source>
</evidence>
<keyword evidence="5" id="KW-0808">Transferase</keyword>